<dbReference type="EMBL" id="CM042032">
    <property type="protein sequence ID" value="KAI3776570.1"/>
    <property type="molecule type" value="Genomic_DNA"/>
</dbReference>
<reference evidence="2" key="1">
    <citation type="journal article" date="2022" name="Mol. Ecol. Resour.">
        <title>The genomes of chicory, endive, great burdock and yacon provide insights into Asteraceae palaeo-polyploidization history and plant inulin production.</title>
        <authorList>
            <person name="Fan W."/>
            <person name="Wang S."/>
            <person name="Wang H."/>
            <person name="Wang A."/>
            <person name="Jiang F."/>
            <person name="Liu H."/>
            <person name="Zhao H."/>
            <person name="Xu D."/>
            <person name="Zhang Y."/>
        </authorList>
    </citation>
    <scope>NUCLEOTIDE SEQUENCE [LARGE SCALE GENOMIC DNA]</scope>
    <source>
        <strain evidence="2">cv. Yunnan</strain>
    </source>
</reference>
<proteinExistence type="predicted"/>
<name>A0ACB9G0I2_9ASTR</name>
<protein>
    <submittedName>
        <fullName evidence="1">Uncharacterized protein</fullName>
    </submittedName>
</protein>
<evidence type="ECO:0000313" key="1">
    <source>
        <dbReference type="EMBL" id="KAI3776570.1"/>
    </source>
</evidence>
<sequence>MPPNRKRKHHLTRLPPLAVVHRRLLPDSDSPARHCRAVTAAAGLPLTAVVVLRGHPRLRALIASQPPFCFWGYPSFFFPIPNLPNPRVTMDVDLHDWEVLDDSTSTGYLDGIEGMIRSDYFSIDSRTTHVEDVADQISVESDNPSWIDPTNYSTTKPIGYGSDTGASDNELGIVEIASRQVAFDESKPGVYEKVAEEKIVEASEQGDAERNRVAVWWKLPLDLLKYCLFKASPVWTISVVIGVVILGRRLYKMKQKTRTLQLKVTMDDKKASQVMSRAARLNEAFSVVKRSPIIRPSLPAAGISPWAMMALR</sequence>
<gene>
    <name evidence="1" type="ORF">L1987_46356</name>
</gene>
<dbReference type="Proteomes" id="UP001056120">
    <property type="component" value="Linkage Group LG15"/>
</dbReference>
<reference evidence="1 2" key="2">
    <citation type="journal article" date="2022" name="Mol. Ecol. Resour.">
        <title>The genomes of chicory, endive, great burdock and yacon provide insights into Asteraceae paleo-polyploidization history and plant inulin production.</title>
        <authorList>
            <person name="Fan W."/>
            <person name="Wang S."/>
            <person name="Wang H."/>
            <person name="Wang A."/>
            <person name="Jiang F."/>
            <person name="Liu H."/>
            <person name="Zhao H."/>
            <person name="Xu D."/>
            <person name="Zhang Y."/>
        </authorList>
    </citation>
    <scope>NUCLEOTIDE SEQUENCE [LARGE SCALE GENOMIC DNA]</scope>
    <source>
        <strain evidence="2">cv. Yunnan</strain>
        <tissue evidence="1">Leaves</tissue>
    </source>
</reference>
<accession>A0ACB9G0I2</accession>
<comment type="caution">
    <text evidence="1">The sequence shown here is derived from an EMBL/GenBank/DDBJ whole genome shotgun (WGS) entry which is preliminary data.</text>
</comment>
<organism evidence="1 2">
    <name type="scientific">Smallanthus sonchifolius</name>
    <dbReference type="NCBI Taxonomy" id="185202"/>
    <lineage>
        <taxon>Eukaryota</taxon>
        <taxon>Viridiplantae</taxon>
        <taxon>Streptophyta</taxon>
        <taxon>Embryophyta</taxon>
        <taxon>Tracheophyta</taxon>
        <taxon>Spermatophyta</taxon>
        <taxon>Magnoliopsida</taxon>
        <taxon>eudicotyledons</taxon>
        <taxon>Gunneridae</taxon>
        <taxon>Pentapetalae</taxon>
        <taxon>asterids</taxon>
        <taxon>campanulids</taxon>
        <taxon>Asterales</taxon>
        <taxon>Asteraceae</taxon>
        <taxon>Asteroideae</taxon>
        <taxon>Heliantheae alliance</taxon>
        <taxon>Millerieae</taxon>
        <taxon>Smallanthus</taxon>
    </lineage>
</organism>
<evidence type="ECO:0000313" key="2">
    <source>
        <dbReference type="Proteomes" id="UP001056120"/>
    </source>
</evidence>
<keyword evidence="2" id="KW-1185">Reference proteome</keyword>